<dbReference type="InterPro" id="IPR029045">
    <property type="entry name" value="ClpP/crotonase-like_dom_sf"/>
</dbReference>
<dbReference type="OrthoDB" id="27214at2759"/>
<keyword evidence="2" id="KW-1185">Reference proteome</keyword>
<dbReference type="InterPro" id="IPR052766">
    <property type="entry name" value="S41A_metabolite_peptidase"/>
</dbReference>
<accession>A0A9N9CI49</accession>
<proteinExistence type="predicted"/>
<organism evidence="1 2">
    <name type="scientific">Cetraspora pellucida</name>
    <dbReference type="NCBI Taxonomy" id="1433469"/>
    <lineage>
        <taxon>Eukaryota</taxon>
        <taxon>Fungi</taxon>
        <taxon>Fungi incertae sedis</taxon>
        <taxon>Mucoromycota</taxon>
        <taxon>Glomeromycotina</taxon>
        <taxon>Glomeromycetes</taxon>
        <taxon>Diversisporales</taxon>
        <taxon>Gigasporaceae</taxon>
        <taxon>Cetraspora</taxon>
    </lineage>
</organism>
<dbReference type="PANTHER" id="PTHR37049:SF4">
    <property type="entry name" value="RHODANESE DOMAIN-CONTAINING PROTEIN"/>
    <property type="match status" value="1"/>
</dbReference>
<dbReference type="AlphaFoldDB" id="A0A9N9CI49"/>
<name>A0A9N9CI49_9GLOM</name>
<gene>
    <name evidence="1" type="ORF">CPELLU_LOCUS6934</name>
</gene>
<dbReference type="Proteomes" id="UP000789759">
    <property type="component" value="Unassembled WGS sequence"/>
</dbReference>
<dbReference type="Gene3D" id="3.90.226.10">
    <property type="entry name" value="2-enoyl-CoA Hydratase, Chain A, domain 1"/>
    <property type="match status" value="1"/>
</dbReference>
<feature type="non-terminal residue" evidence="1">
    <location>
        <position position="583"/>
    </location>
</feature>
<evidence type="ECO:0000313" key="1">
    <source>
        <dbReference type="EMBL" id="CAG8599749.1"/>
    </source>
</evidence>
<reference evidence="1" key="1">
    <citation type="submission" date="2021-06" db="EMBL/GenBank/DDBJ databases">
        <authorList>
            <person name="Kallberg Y."/>
            <person name="Tangrot J."/>
            <person name="Rosling A."/>
        </authorList>
    </citation>
    <scope>NUCLEOTIDE SEQUENCE</scope>
    <source>
        <strain evidence="1">FL966</strain>
    </source>
</reference>
<sequence length="583" mass="66384">MTQIKSVDPVSDGCARIHNEFITKQKTKFSYDDVKDCYKHFPFDKDTIDTLTGLIGGFYVFLDKAKEPPQLGFNFRPIDVEHLFYDLKDQHTQFGSYCFLTFFFYTNMTFYSVVHNGEQKIKVFDDTIDRSNINCEVTHIDGQQALKVISEFAKDSVFASRDLGVRFNIALDLIARFPSFALRSEIPKNSKITYTLKCDNKNEFDVKRSWNAFSNPTLLNKFNDSKSYFDNICNPTKGNELPIPFRSMLREVAKEFNDFNRILNPQDQSVIIIKNIDNFVSFFKINDFGVVKIFTEDPAKEFETIAILPDVIQGFKELANTGVKKVVLDLSDNVGGYRSIASFFNLLLFPNTYPSFDHDIRLSEQMRLAIAEQYRLATLDNIFRTNGYVNAKNHANFTSVDDFFGNNVYKRGGIKENYSNRFINDTLFNEMSQIIQKILVNPLPWKPDDYIILTDGLCGSSCALITEHAAEVNDVSTVAIGGLASNSLLSYSTYTGGMVANSTQTFNSFGKLGLLNNTLMPKLFPLTGMAVSFTMDEVYSKIDPDEILEFAFRPADFRLFYDEKNIRNISILWSQAAALIGLK</sequence>
<protein>
    <submittedName>
        <fullName evidence="1">2401_t:CDS:1</fullName>
    </submittedName>
</protein>
<evidence type="ECO:0000313" key="2">
    <source>
        <dbReference type="Proteomes" id="UP000789759"/>
    </source>
</evidence>
<dbReference type="SUPFAM" id="SSF52096">
    <property type="entry name" value="ClpP/crotonase"/>
    <property type="match status" value="1"/>
</dbReference>
<dbReference type="EMBL" id="CAJVQA010004482">
    <property type="protein sequence ID" value="CAG8599749.1"/>
    <property type="molecule type" value="Genomic_DNA"/>
</dbReference>
<comment type="caution">
    <text evidence="1">The sequence shown here is derived from an EMBL/GenBank/DDBJ whole genome shotgun (WGS) entry which is preliminary data.</text>
</comment>
<dbReference type="PANTHER" id="PTHR37049">
    <property type="entry name" value="PEPTIDASE S41 FAMILY PROTEIN"/>
    <property type="match status" value="1"/>
</dbReference>